<evidence type="ECO:0000313" key="2">
    <source>
        <dbReference type="EMBL" id="KEQ81211.1"/>
    </source>
</evidence>
<dbReference type="RefSeq" id="XP_029757398.1">
    <property type="nucleotide sequence ID" value="XM_029909943.1"/>
</dbReference>
<evidence type="ECO:0000256" key="1">
    <source>
        <dbReference type="SAM" id="MobiDB-lite"/>
    </source>
</evidence>
<sequence>MVGREGGKDIEKTMATTREMWRRRDTVRAFDQCDAETTTMQPCDMTRTSQASAAATWNRESGRVDWVVWRKLGDVPPSSVTRRQTESCSQSHDEDCDRDQEKAEGDGHSSAGGDKEQDGDRIESLKMSSGDGGFLVVTDGIVVGPEGHCWSDLHMDVYESTDWVLCEFGGQEQLDRFARMRVLDGEAVAHRRVSHRSGLRGGCFRGVFIGPRVSRRVLARQTHGQKEKKKDGIMFQPHVHNPSGREQRNNPSCKYRKKP</sequence>
<accession>A0A074Y2S6</accession>
<dbReference type="HOGENOM" id="CLU_1073565_0_0_1"/>
<organism evidence="2 3">
    <name type="scientific">Aureobasidium pullulans EXF-150</name>
    <dbReference type="NCBI Taxonomy" id="1043002"/>
    <lineage>
        <taxon>Eukaryota</taxon>
        <taxon>Fungi</taxon>
        <taxon>Dikarya</taxon>
        <taxon>Ascomycota</taxon>
        <taxon>Pezizomycotina</taxon>
        <taxon>Dothideomycetes</taxon>
        <taxon>Dothideomycetidae</taxon>
        <taxon>Dothideales</taxon>
        <taxon>Saccotheciaceae</taxon>
        <taxon>Aureobasidium</taxon>
    </lineage>
</organism>
<gene>
    <name evidence="2" type="ORF">M438DRAFT_408214</name>
</gene>
<proteinExistence type="predicted"/>
<keyword evidence="3" id="KW-1185">Reference proteome</keyword>
<dbReference type="EMBL" id="KL584993">
    <property type="protein sequence ID" value="KEQ81211.1"/>
    <property type="molecule type" value="Genomic_DNA"/>
</dbReference>
<dbReference type="GeneID" id="40752249"/>
<feature type="region of interest" description="Disordered" evidence="1">
    <location>
        <begin position="220"/>
        <end position="259"/>
    </location>
</feature>
<feature type="compositionally biased region" description="Basic and acidic residues" evidence="1">
    <location>
        <begin position="91"/>
        <end position="124"/>
    </location>
</feature>
<reference evidence="2 3" key="1">
    <citation type="journal article" date="2014" name="BMC Genomics">
        <title>Genome sequencing of four Aureobasidium pullulans varieties: biotechnological potential, stress tolerance, and description of new species.</title>
        <authorList>
            <person name="Gostin Ar C."/>
            <person name="Ohm R.A."/>
            <person name="Kogej T."/>
            <person name="Sonjak S."/>
            <person name="Turk M."/>
            <person name="Zajc J."/>
            <person name="Zalar P."/>
            <person name="Grube M."/>
            <person name="Sun H."/>
            <person name="Han J."/>
            <person name="Sharma A."/>
            <person name="Chiniquy J."/>
            <person name="Ngan C.Y."/>
            <person name="Lipzen A."/>
            <person name="Barry K."/>
            <person name="Grigoriev I.V."/>
            <person name="Gunde-Cimerman N."/>
        </authorList>
    </citation>
    <scope>NUCLEOTIDE SEQUENCE [LARGE SCALE GENOMIC DNA]</scope>
    <source>
        <strain evidence="2 3">EXF-150</strain>
    </source>
</reference>
<name>A0A074Y2S6_AURPU</name>
<dbReference type="Proteomes" id="UP000030706">
    <property type="component" value="Unassembled WGS sequence"/>
</dbReference>
<protein>
    <submittedName>
        <fullName evidence="2">Uncharacterized protein</fullName>
    </submittedName>
</protein>
<feature type="compositionally biased region" description="Polar residues" evidence="1">
    <location>
        <begin position="78"/>
        <end position="90"/>
    </location>
</feature>
<evidence type="ECO:0000313" key="3">
    <source>
        <dbReference type="Proteomes" id="UP000030706"/>
    </source>
</evidence>
<feature type="region of interest" description="Disordered" evidence="1">
    <location>
        <begin position="75"/>
        <end position="126"/>
    </location>
</feature>
<dbReference type="AlphaFoldDB" id="A0A074Y2S6"/>